<organism evidence="2 3">
    <name type="scientific">Secundilactobacillus paracollinoides</name>
    <dbReference type="NCBI Taxonomy" id="240427"/>
    <lineage>
        <taxon>Bacteria</taxon>
        <taxon>Bacillati</taxon>
        <taxon>Bacillota</taxon>
        <taxon>Bacilli</taxon>
        <taxon>Lactobacillales</taxon>
        <taxon>Lactobacillaceae</taxon>
        <taxon>Secundilactobacillus</taxon>
    </lineage>
</organism>
<dbReference type="SMART" id="SM00382">
    <property type="entry name" value="AAA"/>
    <property type="match status" value="1"/>
</dbReference>
<name>A0A1B2IUE6_9LACO</name>
<dbReference type="InterPro" id="IPR003593">
    <property type="entry name" value="AAA+_ATPase"/>
</dbReference>
<dbReference type="InterPro" id="IPR008571">
    <property type="entry name" value="HerA-like"/>
</dbReference>
<dbReference type="PANTHER" id="PTHR42957:SF1">
    <property type="entry name" value="HELICASE MJ1565-RELATED"/>
    <property type="match status" value="1"/>
</dbReference>
<dbReference type="Gene3D" id="3.40.50.300">
    <property type="entry name" value="P-loop containing nucleotide triphosphate hydrolases"/>
    <property type="match status" value="2"/>
</dbReference>
<gene>
    <name evidence="2" type="ORF">AYR63_00010</name>
</gene>
<dbReference type="PANTHER" id="PTHR42957">
    <property type="entry name" value="HELICASE MJ1565-RELATED"/>
    <property type="match status" value="1"/>
</dbReference>
<keyword evidence="3" id="KW-1185">Reference proteome</keyword>
<evidence type="ECO:0000259" key="1">
    <source>
        <dbReference type="SMART" id="SM00382"/>
    </source>
</evidence>
<dbReference type="AlphaFoldDB" id="A0A1B2IUE6"/>
<dbReference type="Pfam" id="PF01935">
    <property type="entry name" value="DUF87"/>
    <property type="match status" value="1"/>
</dbReference>
<dbReference type="InterPro" id="IPR002789">
    <property type="entry name" value="HerA_central"/>
</dbReference>
<feature type="domain" description="AAA+ ATPase" evidence="1">
    <location>
        <begin position="183"/>
        <end position="497"/>
    </location>
</feature>
<dbReference type="EMBL" id="CP014924">
    <property type="protein sequence ID" value="ANZ65685.1"/>
    <property type="molecule type" value="Genomic_DNA"/>
</dbReference>
<accession>A0A1B2IUE6</accession>
<dbReference type="STRING" id="240427.AYR62_03055"/>
<evidence type="ECO:0000313" key="3">
    <source>
        <dbReference type="Proteomes" id="UP000093267"/>
    </source>
</evidence>
<sequence>MNIDQVFWDLGTSSSKHSLSKENYYLGTVSEVSKSIVKVQAENLSTLNSRILNGENLTPSTINFLVLINNVKGVLIARVKQNAIRDTDSIHTLMKQGMYSKIFPEIIVETLALLNPDTENFDATNFINAGVHDKVYVAPEKIIQKYYASLEVTKNIDEFPLQAFSSLGVDKSIRLAFKPVTLFSRHMMIIGTTGSGKSTSALSILDKMLKAHIKILIIDPTGEYADSFDSEVTNRMLGVDTNIASGSLSITQWVELLSASPGIQAPALMNAIEALRFQEKNCHAYEYVKTNKNISLVQKDIASLTRKDTSFDLGLLEKQLPEEAAVENGRGILKVDDFRLKNIRLLADRLHQKLETTKLQELFLGTLPYSLIDSLQQFLNDNIHSLRIDTSEIGSNDSTGGMVVDLISNYLFENKSEENRAFLIFIDEVHRYTEKETDDGNENYQGLITLAREGRKKGIYLLLTTQSPNDVSTVLLGQMGTLLIHRLTQPNEIYAINNFLDEKGRESVQRLGQGEAILTSVNLLHDVQLIIDKSDRSHHNGSPSLEAR</sequence>
<proteinExistence type="predicted"/>
<dbReference type="OrthoDB" id="9806951at2"/>
<dbReference type="Proteomes" id="UP000093267">
    <property type="component" value="Chromosome"/>
</dbReference>
<reference evidence="2 3" key="1">
    <citation type="submission" date="2016-03" db="EMBL/GenBank/DDBJ databases">
        <title>Pediococcus and Lactobacillus from brewery environment - whole genome sequencing and assembly.</title>
        <authorList>
            <person name="Behr J."/>
            <person name="Geissler A.J."/>
            <person name="Vogel R.F."/>
        </authorList>
    </citation>
    <scope>NUCLEOTIDE SEQUENCE [LARGE SCALE GENOMIC DNA]</scope>
    <source>
        <strain evidence="2 3">TMW 1.1995</strain>
    </source>
</reference>
<protein>
    <recommendedName>
        <fullName evidence="1">AAA+ ATPase domain-containing protein</fullName>
    </recommendedName>
</protein>
<dbReference type="InterPro" id="IPR027417">
    <property type="entry name" value="P-loop_NTPase"/>
</dbReference>
<evidence type="ECO:0000313" key="2">
    <source>
        <dbReference type="EMBL" id="ANZ65685.1"/>
    </source>
</evidence>
<dbReference type="RefSeq" id="WP_065900750.1">
    <property type="nucleotide sequence ID" value="NZ_CP014912.1"/>
</dbReference>
<dbReference type="SUPFAM" id="SSF52540">
    <property type="entry name" value="P-loop containing nucleoside triphosphate hydrolases"/>
    <property type="match status" value="1"/>
</dbReference>